<evidence type="ECO:0000313" key="3">
    <source>
        <dbReference type="Proteomes" id="UP000000269"/>
    </source>
</evidence>
<keyword evidence="1" id="KW-1133">Transmembrane helix</keyword>
<keyword evidence="1" id="KW-0812">Transmembrane</keyword>
<organism evidence="2 3">
    <name type="scientific">Alkaliphilus oremlandii (strain OhILAs)</name>
    <name type="common">Clostridium oremlandii (strain OhILAs)</name>
    <dbReference type="NCBI Taxonomy" id="350688"/>
    <lineage>
        <taxon>Bacteria</taxon>
        <taxon>Bacillati</taxon>
        <taxon>Bacillota</taxon>
        <taxon>Clostridia</taxon>
        <taxon>Peptostreptococcales</taxon>
        <taxon>Natronincolaceae</taxon>
        <taxon>Alkaliphilus</taxon>
    </lineage>
</organism>
<name>A8MI14_ALKOO</name>
<dbReference type="STRING" id="350688.Clos_1906"/>
<accession>A8MI14</accession>
<evidence type="ECO:0000313" key="2">
    <source>
        <dbReference type="EMBL" id="ABW19446.1"/>
    </source>
</evidence>
<feature type="transmembrane region" description="Helical" evidence="1">
    <location>
        <begin position="55"/>
        <end position="78"/>
    </location>
</feature>
<keyword evidence="1" id="KW-0472">Membrane</keyword>
<sequence length="286" mass="33456">MGLLLIITNIEIKRVLNIGTRKRAKRNRVNLKNRYFDGKLDYIEKLIQKSNIRIYIPYSVWSHLLICSLLLFLGTAYMKQYINFIVAFIFGIGLSTMPFLMLQIIADIFSYKIKRISVDFLIILKNFFIANKSKDIFDCFSKTSAYVSEPLRSYIDIMVHEHKYKINPVQCLENLKDKLEISELKLFIENLKICYIHGGNIIGLIDAFIEEISQQNDDEDEENTEDSILNMGLYFLLMLNFTVIYFLINSSYRYSILEPVWGQIVFALDIIISIYIVIQSMDKLQA</sequence>
<proteinExistence type="predicted"/>
<dbReference type="eggNOG" id="ENOG5034CAY">
    <property type="taxonomic scope" value="Bacteria"/>
</dbReference>
<keyword evidence="3" id="KW-1185">Reference proteome</keyword>
<feature type="transmembrane region" description="Helical" evidence="1">
    <location>
        <begin position="260"/>
        <end position="278"/>
    </location>
</feature>
<gene>
    <name evidence="2" type="ordered locus">Clos_1906</name>
</gene>
<dbReference type="AlphaFoldDB" id="A8MI14"/>
<evidence type="ECO:0000256" key="1">
    <source>
        <dbReference type="SAM" id="Phobius"/>
    </source>
</evidence>
<feature type="transmembrane region" description="Helical" evidence="1">
    <location>
        <begin position="84"/>
        <end position="106"/>
    </location>
</feature>
<evidence type="ECO:0008006" key="4">
    <source>
        <dbReference type="Google" id="ProtNLM"/>
    </source>
</evidence>
<protein>
    <recommendedName>
        <fullName evidence="4">Type II secretion system protein GspF domain-containing protein</fullName>
    </recommendedName>
</protein>
<reference evidence="3" key="1">
    <citation type="submission" date="2007-10" db="EMBL/GenBank/DDBJ databases">
        <title>Complete genome of Alkaliphilus oremlandii OhILAs.</title>
        <authorList>
            <person name="Copeland A."/>
            <person name="Lucas S."/>
            <person name="Lapidus A."/>
            <person name="Barry K."/>
            <person name="Detter J.C."/>
            <person name="Glavina del Rio T."/>
            <person name="Hammon N."/>
            <person name="Israni S."/>
            <person name="Dalin E."/>
            <person name="Tice H."/>
            <person name="Pitluck S."/>
            <person name="Chain P."/>
            <person name="Malfatti S."/>
            <person name="Shin M."/>
            <person name="Vergez L."/>
            <person name="Schmutz J."/>
            <person name="Larimer F."/>
            <person name="Land M."/>
            <person name="Hauser L."/>
            <person name="Kyrpides N."/>
            <person name="Mikhailova N."/>
            <person name="Stolz J.F."/>
            <person name="Dawson A."/>
            <person name="Fisher E."/>
            <person name="Crable B."/>
            <person name="Perera E."/>
            <person name="Lisak J."/>
            <person name="Ranganathan M."/>
            <person name="Basu P."/>
            <person name="Richardson P."/>
        </authorList>
    </citation>
    <scope>NUCLEOTIDE SEQUENCE [LARGE SCALE GENOMIC DNA]</scope>
    <source>
        <strain evidence="3">OhILAs</strain>
    </source>
</reference>
<dbReference type="Proteomes" id="UP000000269">
    <property type="component" value="Chromosome"/>
</dbReference>
<dbReference type="HOGENOM" id="CLU_971954_0_0_9"/>
<dbReference type="KEGG" id="aoe:Clos_1906"/>
<feature type="transmembrane region" description="Helical" evidence="1">
    <location>
        <begin position="228"/>
        <end position="248"/>
    </location>
</feature>
<dbReference type="EMBL" id="CP000853">
    <property type="protein sequence ID" value="ABW19446.1"/>
    <property type="molecule type" value="Genomic_DNA"/>
</dbReference>